<dbReference type="AlphaFoldDB" id="A0A0L0QN67"/>
<proteinExistence type="predicted"/>
<reference evidence="2" key="1">
    <citation type="submission" date="2015-07" db="EMBL/GenBank/DDBJ databases">
        <title>Fjat-10053 dsm26.</title>
        <authorList>
            <person name="Liu B."/>
            <person name="Wang J."/>
            <person name="Zhu Y."/>
            <person name="Liu G."/>
            <person name="Chen Q."/>
            <person name="Chen Z."/>
            <person name="Lan J."/>
            <person name="Che J."/>
            <person name="Ge C."/>
            <person name="Shi H."/>
            <person name="Pan Z."/>
            <person name="Liu X."/>
        </authorList>
    </citation>
    <scope>NUCLEOTIDE SEQUENCE [LARGE SCALE GENOMIC DNA]</scope>
    <source>
        <strain evidence="2">DSM 26</strain>
    </source>
</reference>
<dbReference type="GeneID" id="66870824"/>
<dbReference type="PATRIC" id="fig|1473.5.peg.2064"/>
<dbReference type="Proteomes" id="UP000036780">
    <property type="component" value="Unassembled WGS sequence"/>
</dbReference>
<comment type="caution">
    <text evidence="1">The sequence shown here is derived from an EMBL/GenBank/DDBJ whole genome shotgun (WGS) entry which is preliminary data.</text>
</comment>
<sequence length="162" mass="18647">MIVPIKGKVTYPITLDPSVWIFDDRKIEWELAFTDGSNVLEDDENDLKRASERWEKEVSEQVKPPVNRSIKRYERDKILKSSYVIPLEDFLNHAEINADATEAVLIREIGNVTIPLVELFNSYFLFSKDGKPLRTDGPVHLYYKDGTNKNNPITHITGISIQ</sequence>
<keyword evidence="2" id="KW-1185">Reference proteome</keyword>
<evidence type="ECO:0008006" key="3">
    <source>
        <dbReference type="Google" id="ProtNLM"/>
    </source>
</evidence>
<dbReference type="RefSeq" id="WP_050352616.1">
    <property type="nucleotide sequence ID" value="NZ_CP073011.1"/>
</dbReference>
<protein>
    <recommendedName>
        <fullName evidence="3">Peptidyl-prolyl cis-trans isomerase</fullName>
    </recommendedName>
</protein>
<gene>
    <name evidence="1" type="ORF">AFK71_16780</name>
</gene>
<organism evidence="1 2">
    <name type="scientific">Virgibacillus pantothenticus</name>
    <dbReference type="NCBI Taxonomy" id="1473"/>
    <lineage>
        <taxon>Bacteria</taxon>
        <taxon>Bacillati</taxon>
        <taxon>Bacillota</taxon>
        <taxon>Bacilli</taxon>
        <taxon>Bacillales</taxon>
        <taxon>Bacillaceae</taxon>
        <taxon>Virgibacillus</taxon>
    </lineage>
</organism>
<evidence type="ECO:0000313" key="2">
    <source>
        <dbReference type="Proteomes" id="UP000036780"/>
    </source>
</evidence>
<evidence type="ECO:0000313" key="1">
    <source>
        <dbReference type="EMBL" id="KNE20050.1"/>
    </source>
</evidence>
<name>A0A0L0QN67_VIRPA</name>
<dbReference type="EMBL" id="LGTO01000007">
    <property type="protein sequence ID" value="KNE20050.1"/>
    <property type="molecule type" value="Genomic_DNA"/>
</dbReference>
<accession>A0A0L0QN67</accession>
<dbReference type="OrthoDB" id="2404998at2"/>